<organism evidence="2 3">
    <name type="scientific">Dissostichus mawsoni</name>
    <name type="common">Antarctic cod</name>
    <dbReference type="NCBI Taxonomy" id="36200"/>
    <lineage>
        <taxon>Eukaryota</taxon>
        <taxon>Metazoa</taxon>
        <taxon>Chordata</taxon>
        <taxon>Craniata</taxon>
        <taxon>Vertebrata</taxon>
        <taxon>Euteleostomi</taxon>
        <taxon>Actinopterygii</taxon>
        <taxon>Neopterygii</taxon>
        <taxon>Teleostei</taxon>
        <taxon>Neoteleostei</taxon>
        <taxon>Acanthomorphata</taxon>
        <taxon>Eupercaria</taxon>
        <taxon>Perciformes</taxon>
        <taxon>Notothenioidei</taxon>
        <taxon>Nototheniidae</taxon>
        <taxon>Dissostichus</taxon>
    </lineage>
</organism>
<dbReference type="OrthoDB" id="8942143at2759"/>
<name>A0A7J5XZP2_DISMA</name>
<proteinExistence type="predicted"/>
<accession>A0A7J5XZP2</accession>
<dbReference type="PANTHER" id="PTHR33104">
    <property type="entry name" value="SI:DKEY-29D5.2"/>
    <property type="match status" value="1"/>
</dbReference>
<dbReference type="Pfam" id="PF18758">
    <property type="entry name" value="KDZ"/>
    <property type="match status" value="1"/>
</dbReference>
<dbReference type="Proteomes" id="UP000518266">
    <property type="component" value="Unassembled WGS sequence"/>
</dbReference>
<reference evidence="2 3" key="1">
    <citation type="submission" date="2020-03" db="EMBL/GenBank/DDBJ databases">
        <title>Dissostichus mawsoni Genome sequencing and assembly.</title>
        <authorList>
            <person name="Park H."/>
        </authorList>
    </citation>
    <scope>NUCLEOTIDE SEQUENCE [LARGE SCALE GENOMIC DNA]</scope>
    <source>
        <strain evidence="2">DM0001</strain>
        <tissue evidence="2">Muscle</tissue>
    </source>
</reference>
<evidence type="ECO:0000256" key="1">
    <source>
        <dbReference type="SAM" id="MobiDB-lite"/>
    </source>
</evidence>
<dbReference type="PANTHER" id="PTHR33104:SF2">
    <property type="entry name" value="CXC3 LIKE CYSTEINE CLUSTER DOMAIN-CONTAINING PROTEIN"/>
    <property type="match status" value="1"/>
</dbReference>
<keyword evidence="3" id="KW-1185">Reference proteome</keyword>
<dbReference type="EMBL" id="JAAKFY010000019">
    <property type="protein sequence ID" value="KAF3842624.1"/>
    <property type="molecule type" value="Genomic_DNA"/>
</dbReference>
<dbReference type="AlphaFoldDB" id="A0A7J5XZP2"/>
<protein>
    <submittedName>
        <fullName evidence="2">Uncharacterized protein</fullName>
    </submittedName>
</protein>
<feature type="region of interest" description="Disordered" evidence="1">
    <location>
        <begin position="398"/>
        <end position="422"/>
    </location>
</feature>
<evidence type="ECO:0000313" key="2">
    <source>
        <dbReference type="EMBL" id="KAF3842624.1"/>
    </source>
</evidence>
<sequence length="1037" mass="116823">MTTQGLKGLILGPLTLGHRIMLMAPYTAPHSNPTTQVFWSALLPESPEDPGIIKAYMEWKPWIMTNHPYHPPLDPYHCTYNYIRTEDEEYQDAWDEEKEGETETIRTGSIITGPEGVAAECLLTPEQKMWYTQSAEAVLHITLLVGAGYEARSLGPMMKTAILEMAAKQDEGMLEDAIFLADLLFKQHKVNCLISMLMVLCPMRKKTGPEQHLAGQNQLGRQRCSGVSSKKEEQKWGNLPTTVAIDSPVTVEPAGENSAKMKCSNCSSFWLINHQPLPHGACAKVLPNWSGKRQGPITWTACCLQLWYQKGYAHIAPLLRSFAAENACPLNGCVITVTFPNTAYTPFITGNSVLGDRPTSGFGSTVNSLSLASIVLQDDSLNVRSSFDAEISDLEHTVSEPPLPSACSSPVRMQESPFPTSSSSQECLVDLIQPVGRHKQVKRKRDSSSGLLVYLENSDDREEKLQERLQEQGQAMLKEQGQAMLQEVHAANAEFLRVFNRIEQNSHSMLGLVDRIVKIVFCPLVGLHTRVTLKVLQRRYDLHLPKRVCNTCQYEWTPDLGDLIRSWPASVNGDTLYATDVFKSFEDLYTVAPGLSRQVFFTDAGTEDTALWEGYCVLGILLIAPLLPPTTVKVFLFPRIILTCTGKIHGDVFQKSFLEYMACQYECQKMTCEEPFSCPACTPKCWLCQWIGIGNSTVPTQRIDEPLFKGPFIMEDSAFTDFVDKVRTNEKVHVVPASGQLLERQQEEPAGLMKRDIAYNYWPYLEKVAKTMPELRPLLSMQPFLSVMHAKAHSTKCEIVWSGRNVEGAGSTAGEEVEMVNSFLSRCAITTKYMTKSDMKSYGNVGENLENTSVSATSLLQQTIKMLEGETQKMKDTCEELGCPEDKVQQWVNDVRDWATNDNTSGDNQSLQMSIEQLFLGLCQKKACLYRQTDSNKIRQLRRKRLREEKTKLLVAIRQYNTGQPPEGNIQEEEVERRLSAEQQTTDMGKSVSILAKQKYLMSTWAKGDLWRRRAIIVREMRQHCLYLRSQADKIRM</sequence>
<comment type="caution">
    <text evidence="2">The sequence shown here is derived from an EMBL/GenBank/DDBJ whole genome shotgun (WGS) entry which is preliminary data.</text>
</comment>
<evidence type="ECO:0000313" key="3">
    <source>
        <dbReference type="Proteomes" id="UP000518266"/>
    </source>
</evidence>
<dbReference type="InterPro" id="IPR040521">
    <property type="entry name" value="KDZ"/>
</dbReference>
<gene>
    <name evidence="2" type="ORF">F7725_024575</name>
</gene>